<dbReference type="Gene3D" id="3.30.559.30">
    <property type="entry name" value="Nonribosomal peptide synthetase, condensation domain"/>
    <property type="match status" value="1"/>
</dbReference>
<dbReference type="AlphaFoldDB" id="C7PZJ8"/>
<name>C7PZJ8_CATAD</name>
<dbReference type="Gene3D" id="3.30.559.10">
    <property type="entry name" value="Chloramphenicol acetyltransferase-like domain"/>
    <property type="match status" value="1"/>
</dbReference>
<sequence length="457" mass="49631">MAFSGEGSGHGALSWGQRSIWLAMLRQGWLSMGGRIPLPPGTTVEGVADELSFMMGRFQSLRTRLRFDTGGRPTQELSESGEIMLEVYDAATGEDPAAVAAAVEAGYLGTPRDFVNEWPLRMGVVRHLGAPAFLVVITCHLVTDGAGMAVLSRETQERVSEPVAGIQGLELARWQHSPAGQRQSTLALHHLERTLRSVAPRRLPTSEDPREPRHWTGQLDSQALAAVLPAISERTGADSSSILMALFAIAVSRRGLLRPAVIRPLVSNRFRPGLANAVLNLVQSGMCVFDVADRTVDDVIRQARRSFIAANKNTYFDPDGEHALVERIAANQSPDTEPWSPYAWAFFNDRRRSARAESSAPPTPELAEKLRDATTFRWTQKKQNPYEPLFLHLEDNGGSLQLIVEADTHHVSPADNEGLARDIEALGIAAAFDGGLRTGVTAGLPAPCPPRAGPAPR</sequence>
<gene>
    <name evidence="1" type="ordered locus">Caci_2742</name>
</gene>
<dbReference type="HOGENOM" id="CLU_032284_1_0_11"/>
<keyword evidence="2" id="KW-1185">Reference proteome</keyword>
<protein>
    <submittedName>
        <fullName evidence="1">Condensation domain protein</fullName>
    </submittedName>
</protein>
<dbReference type="STRING" id="479433.Caci_2742"/>
<dbReference type="InterPro" id="IPR023213">
    <property type="entry name" value="CAT-like_dom_sf"/>
</dbReference>
<evidence type="ECO:0000313" key="1">
    <source>
        <dbReference type="EMBL" id="ACU71655.1"/>
    </source>
</evidence>
<accession>C7PZJ8</accession>
<dbReference type="InParanoid" id="C7PZJ8"/>
<organism evidence="1 2">
    <name type="scientific">Catenulispora acidiphila (strain DSM 44928 / JCM 14897 / NBRC 102108 / NRRL B-24433 / ID139908)</name>
    <dbReference type="NCBI Taxonomy" id="479433"/>
    <lineage>
        <taxon>Bacteria</taxon>
        <taxon>Bacillati</taxon>
        <taxon>Actinomycetota</taxon>
        <taxon>Actinomycetes</taxon>
        <taxon>Catenulisporales</taxon>
        <taxon>Catenulisporaceae</taxon>
        <taxon>Catenulispora</taxon>
    </lineage>
</organism>
<dbReference type="Proteomes" id="UP000000851">
    <property type="component" value="Chromosome"/>
</dbReference>
<dbReference type="EMBL" id="CP001700">
    <property type="protein sequence ID" value="ACU71655.1"/>
    <property type="molecule type" value="Genomic_DNA"/>
</dbReference>
<dbReference type="SUPFAM" id="SSF52777">
    <property type="entry name" value="CoA-dependent acyltransferases"/>
    <property type="match status" value="2"/>
</dbReference>
<reference evidence="1 2" key="1">
    <citation type="journal article" date="2009" name="Stand. Genomic Sci.">
        <title>Complete genome sequence of Catenulispora acidiphila type strain (ID 139908).</title>
        <authorList>
            <person name="Copeland A."/>
            <person name="Lapidus A."/>
            <person name="Glavina Del Rio T."/>
            <person name="Nolan M."/>
            <person name="Lucas S."/>
            <person name="Chen F."/>
            <person name="Tice H."/>
            <person name="Cheng J.F."/>
            <person name="Bruce D."/>
            <person name="Goodwin L."/>
            <person name="Pitluck S."/>
            <person name="Mikhailova N."/>
            <person name="Pati A."/>
            <person name="Ivanova N."/>
            <person name="Mavromatis K."/>
            <person name="Chen A."/>
            <person name="Palaniappan K."/>
            <person name="Chain P."/>
            <person name="Land M."/>
            <person name="Hauser L."/>
            <person name="Chang Y.J."/>
            <person name="Jeffries C.D."/>
            <person name="Chertkov O."/>
            <person name="Brettin T."/>
            <person name="Detter J.C."/>
            <person name="Han C."/>
            <person name="Ali Z."/>
            <person name="Tindall B.J."/>
            <person name="Goker M."/>
            <person name="Bristow J."/>
            <person name="Eisen J.A."/>
            <person name="Markowitz V."/>
            <person name="Hugenholtz P."/>
            <person name="Kyrpides N.C."/>
            <person name="Klenk H.P."/>
        </authorList>
    </citation>
    <scope>NUCLEOTIDE SEQUENCE [LARGE SCALE GENOMIC DNA]</scope>
    <source>
        <strain evidence="2">DSM 44928 / JCM 14897 / NBRC 102108 / NRRL B-24433 / ID139908</strain>
    </source>
</reference>
<proteinExistence type="predicted"/>
<dbReference type="KEGG" id="cai:Caci_2742"/>
<evidence type="ECO:0000313" key="2">
    <source>
        <dbReference type="Proteomes" id="UP000000851"/>
    </source>
</evidence>
<dbReference type="eggNOG" id="COG1020">
    <property type="taxonomic scope" value="Bacteria"/>
</dbReference>